<dbReference type="EMBL" id="MVGT01003291">
    <property type="protein sequence ID" value="OVA04663.1"/>
    <property type="molecule type" value="Genomic_DNA"/>
</dbReference>
<evidence type="ECO:0000256" key="1">
    <source>
        <dbReference type="SAM" id="MobiDB-lite"/>
    </source>
</evidence>
<evidence type="ECO:0000256" key="2">
    <source>
        <dbReference type="SAM" id="Phobius"/>
    </source>
</evidence>
<organism evidence="3 4">
    <name type="scientific">Macleaya cordata</name>
    <name type="common">Five-seeded plume-poppy</name>
    <name type="synonym">Bocconia cordata</name>
    <dbReference type="NCBI Taxonomy" id="56857"/>
    <lineage>
        <taxon>Eukaryota</taxon>
        <taxon>Viridiplantae</taxon>
        <taxon>Streptophyta</taxon>
        <taxon>Embryophyta</taxon>
        <taxon>Tracheophyta</taxon>
        <taxon>Spermatophyta</taxon>
        <taxon>Magnoliopsida</taxon>
        <taxon>Ranunculales</taxon>
        <taxon>Papaveraceae</taxon>
        <taxon>Papaveroideae</taxon>
        <taxon>Macleaya</taxon>
    </lineage>
</organism>
<keyword evidence="2" id="KW-1133">Transmembrane helix</keyword>
<feature type="compositionally biased region" description="Polar residues" evidence="1">
    <location>
        <begin position="551"/>
        <end position="571"/>
    </location>
</feature>
<feature type="compositionally biased region" description="Basic and acidic residues" evidence="1">
    <location>
        <begin position="410"/>
        <end position="424"/>
    </location>
</feature>
<feature type="compositionally biased region" description="Basic and acidic residues" evidence="1">
    <location>
        <begin position="343"/>
        <end position="371"/>
    </location>
</feature>
<reference evidence="3 4" key="1">
    <citation type="journal article" date="2017" name="Mol. Plant">
        <title>The Genome of Medicinal Plant Macleaya cordata Provides New Insights into Benzylisoquinoline Alkaloids Metabolism.</title>
        <authorList>
            <person name="Liu X."/>
            <person name="Liu Y."/>
            <person name="Huang P."/>
            <person name="Ma Y."/>
            <person name="Qing Z."/>
            <person name="Tang Q."/>
            <person name="Cao H."/>
            <person name="Cheng P."/>
            <person name="Zheng Y."/>
            <person name="Yuan Z."/>
            <person name="Zhou Y."/>
            <person name="Liu J."/>
            <person name="Tang Z."/>
            <person name="Zhuo Y."/>
            <person name="Zhang Y."/>
            <person name="Yu L."/>
            <person name="Huang J."/>
            <person name="Yang P."/>
            <person name="Peng Q."/>
            <person name="Zhang J."/>
            <person name="Jiang W."/>
            <person name="Zhang Z."/>
            <person name="Lin K."/>
            <person name="Ro D.K."/>
            <person name="Chen X."/>
            <person name="Xiong X."/>
            <person name="Shang Y."/>
            <person name="Huang S."/>
            <person name="Zeng J."/>
        </authorList>
    </citation>
    <scope>NUCLEOTIDE SEQUENCE [LARGE SCALE GENOMIC DNA]</scope>
    <source>
        <strain evidence="4">cv. BLH2017</strain>
        <tissue evidence="3">Root</tissue>
    </source>
</reference>
<feature type="compositionally biased region" description="Basic and acidic residues" evidence="1">
    <location>
        <begin position="301"/>
        <end position="313"/>
    </location>
</feature>
<feature type="region of interest" description="Disordered" evidence="1">
    <location>
        <begin position="550"/>
        <end position="575"/>
    </location>
</feature>
<feature type="compositionally biased region" description="Low complexity" evidence="1">
    <location>
        <begin position="282"/>
        <end position="299"/>
    </location>
</feature>
<dbReference type="AlphaFoldDB" id="A0A200Q2J9"/>
<dbReference type="PANTHER" id="PTHR34059">
    <property type="entry name" value="EXPRESSED PROTEIN"/>
    <property type="match status" value="1"/>
</dbReference>
<dbReference type="FunCoup" id="A0A200Q2J9">
    <property type="interactions" value="1391"/>
</dbReference>
<dbReference type="Proteomes" id="UP000195402">
    <property type="component" value="Unassembled WGS sequence"/>
</dbReference>
<dbReference type="STRING" id="56857.A0A200Q2J9"/>
<dbReference type="InParanoid" id="A0A200Q2J9"/>
<feature type="region of interest" description="Disordered" evidence="1">
    <location>
        <begin position="199"/>
        <end position="226"/>
    </location>
</feature>
<dbReference type="Pfam" id="PF05553">
    <property type="entry name" value="DUF761"/>
    <property type="match status" value="1"/>
</dbReference>
<feature type="region of interest" description="Disordered" evidence="1">
    <location>
        <begin position="282"/>
        <end position="383"/>
    </location>
</feature>
<feature type="transmembrane region" description="Helical" evidence="2">
    <location>
        <begin position="34"/>
        <end position="55"/>
    </location>
</feature>
<evidence type="ECO:0000313" key="3">
    <source>
        <dbReference type="EMBL" id="OVA04663.1"/>
    </source>
</evidence>
<protein>
    <submittedName>
        <fullName evidence="3">Uncharacterized protein</fullName>
    </submittedName>
</protein>
<evidence type="ECO:0000313" key="4">
    <source>
        <dbReference type="Proteomes" id="UP000195402"/>
    </source>
</evidence>
<proteinExistence type="predicted"/>
<name>A0A200Q2J9_MACCD</name>
<dbReference type="OrthoDB" id="1080706at2759"/>
<feature type="compositionally biased region" description="Low complexity" evidence="1">
    <location>
        <begin position="328"/>
        <end position="341"/>
    </location>
</feature>
<gene>
    <name evidence="3" type="ORF">BVC80_8841g3</name>
</gene>
<comment type="caution">
    <text evidence="3">The sequence shown here is derived from an EMBL/GenBank/DDBJ whole genome shotgun (WGS) entry which is preliminary data.</text>
</comment>
<accession>A0A200Q2J9</accession>
<keyword evidence="2" id="KW-0812">Transmembrane</keyword>
<dbReference type="InterPro" id="IPR008480">
    <property type="entry name" value="DUF761_pln"/>
</dbReference>
<keyword evidence="4" id="KW-1185">Reference proteome</keyword>
<feature type="compositionally biased region" description="Basic and acidic residues" evidence="1">
    <location>
        <begin position="457"/>
        <end position="474"/>
    </location>
</feature>
<feature type="region of interest" description="Disordered" evidence="1">
    <location>
        <begin position="410"/>
        <end position="474"/>
    </location>
</feature>
<sequence length="662" mass="74840">MADTTDSQSQRLVPEINSAITQNQANPSKSYLNFIYKAIVVSIILIILPLFPSQAPEFVNQTIPDRSWELVHLLFVGIAVSYGLFSRRNVEIEKENQYKIENTQTYMSRILQVSSVFDDEIENLSGSDENLVQTWNSKYYRGESTVLVAEENSVFDEQIDPNCNVSIKPLDLPIRSLRSQISDPVFVESVREPIESSDLLRRSYSGSSDSNVNGENGDSTDLDEEFKGNFVLPSPIPWQSRSGRMVMKEQVNSLPPSVEEFDFNELNSQSLSSPDYLSYHPISTSHSPKIPSISPSISPEFRSENVQETEKKNNSKSSSPPAQSFPVSHSHTSSLLTSNSSPIRERVSVDKDIRRRYKDQKDFSRRSREDLGMNFSSSDAKCSDKSSLITFNSSPTRDWFSVDKDIKRSFKDHQDSSRSSREDLGMNFSKPEAKCSDESSLMTFNSSPTRDGFSVTKDNKRSFKDQKDLRRRSREDVGVNFSKAEVKCRTRIEGSSKGKSVRTVRASELVAEARKAREVGGDQLDEKTGKRSKEVEAVIIEKTRKRAEGFNSLSFGNGKSSYESSQHASTSSKYQKKYKKKLVEKVILESEEYSGSEVDDIQESLDTEETALDDISSVKSDSNEVDKKADEFIAKFREQIRLQRVESSKRSNGKHSIRNLSR</sequence>
<feature type="compositionally biased region" description="Polar residues" evidence="1">
    <location>
        <begin position="204"/>
        <end position="217"/>
    </location>
</feature>
<feature type="compositionally biased region" description="Polar residues" evidence="1">
    <location>
        <begin position="438"/>
        <end position="449"/>
    </location>
</feature>
<dbReference type="OMA" id="MAMGDNY"/>
<dbReference type="PANTHER" id="PTHR34059:SF1">
    <property type="entry name" value="EXPRESSED PROTEIN"/>
    <property type="match status" value="1"/>
</dbReference>
<keyword evidence="2" id="KW-0472">Membrane</keyword>